<protein>
    <submittedName>
        <fullName evidence="5">Mandelate racemase</fullName>
    </submittedName>
</protein>
<dbReference type="Pfam" id="PF13378">
    <property type="entry name" value="MR_MLE_C"/>
    <property type="match status" value="1"/>
</dbReference>
<dbReference type="SFLD" id="SFLDS00001">
    <property type="entry name" value="Enolase"/>
    <property type="match status" value="1"/>
</dbReference>
<dbReference type="EMBL" id="MOMC01000038">
    <property type="protein sequence ID" value="ONH28656.1"/>
    <property type="molecule type" value="Genomic_DNA"/>
</dbReference>
<dbReference type="InterPro" id="IPR013341">
    <property type="entry name" value="Mandelate_racemase_N_dom"/>
</dbReference>
<accession>A0A1V2I8C0</accession>
<dbReference type="SUPFAM" id="SSF54826">
    <property type="entry name" value="Enolase N-terminal domain-like"/>
    <property type="match status" value="1"/>
</dbReference>
<comment type="caution">
    <text evidence="5">The sequence shown here is derived from an EMBL/GenBank/DDBJ whole genome shotgun (WGS) entry which is preliminary data.</text>
</comment>
<dbReference type="GO" id="GO:0016052">
    <property type="term" value="P:carbohydrate catabolic process"/>
    <property type="evidence" value="ECO:0007669"/>
    <property type="project" value="TreeGrafter"/>
</dbReference>
<evidence type="ECO:0000313" key="5">
    <source>
        <dbReference type="EMBL" id="ONH28656.1"/>
    </source>
</evidence>
<evidence type="ECO:0000313" key="6">
    <source>
        <dbReference type="Proteomes" id="UP000188929"/>
    </source>
</evidence>
<dbReference type="InterPro" id="IPR013342">
    <property type="entry name" value="Mandelate_racemase_C"/>
</dbReference>
<comment type="cofactor">
    <cofactor evidence="1">
        <name>Mg(2+)</name>
        <dbReference type="ChEBI" id="CHEBI:18420"/>
    </cofactor>
</comment>
<keyword evidence="2" id="KW-0479">Metal-binding</keyword>
<dbReference type="RefSeq" id="WP_076818493.1">
    <property type="nucleotide sequence ID" value="NZ_MOMC01000038.1"/>
</dbReference>
<dbReference type="InterPro" id="IPR029017">
    <property type="entry name" value="Enolase-like_N"/>
</dbReference>
<sequence length="365" mass="38491">MTRRDPQLETVTTAVYRFPTDQPEADGTLTWDATTAVAVTLRAGGRTGVGWTYGAPAAAAVVNDQLAGALRGHRAWDVAAGWAAMHRACRNIGTRGVAMMAISAVDVAWWDLKARLLGQPLTTLFGQCRDTVPVYGSGGFTTFDDAQLADQVAGWRAAGCPGMKIKIGESGGTRVDRDLARVRRLRELAGDDAELMVDANGGYTVGQARRVGAALDDLGVTWFEEPVSGDDTTGLAAVRAAVRCDVAAGEYAADLYGVDALLPVVDCLQLDVTRCGGYTGWLRAAALAQSRNLEVSAHCAPALHAPVAAAVPNLRHVEWFADHARLEPLLADGVPPVTAGALRLDPVVMGHGLTIAAGAERWRVD</sequence>
<dbReference type="Gene3D" id="3.30.390.10">
    <property type="entry name" value="Enolase-like, N-terminal domain"/>
    <property type="match status" value="1"/>
</dbReference>
<evidence type="ECO:0000259" key="4">
    <source>
        <dbReference type="SMART" id="SM00922"/>
    </source>
</evidence>
<name>A0A1V2I8C0_9ACTN</name>
<dbReference type="OrthoDB" id="5241672at2"/>
<dbReference type="PANTHER" id="PTHR13794">
    <property type="entry name" value="ENOLASE SUPERFAMILY, MANDELATE RACEMASE"/>
    <property type="match status" value="1"/>
</dbReference>
<dbReference type="SFLD" id="SFLDG00179">
    <property type="entry name" value="mandelate_racemase"/>
    <property type="match status" value="1"/>
</dbReference>
<feature type="domain" description="Mandelate racemase/muconate lactonizing enzyme C-terminal" evidence="4">
    <location>
        <begin position="145"/>
        <end position="245"/>
    </location>
</feature>
<evidence type="ECO:0000256" key="1">
    <source>
        <dbReference type="ARBA" id="ARBA00001946"/>
    </source>
</evidence>
<dbReference type="PANTHER" id="PTHR13794:SF58">
    <property type="entry name" value="MITOCHONDRIAL ENOLASE SUPERFAMILY MEMBER 1"/>
    <property type="match status" value="1"/>
</dbReference>
<dbReference type="InterPro" id="IPR029065">
    <property type="entry name" value="Enolase_C-like"/>
</dbReference>
<keyword evidence="6" id="KW-1185">Reference proteome</keyword>
<dbReference type="Pfam" id="PF02746">
    <property type="entry name" value="MR_MLE_N"/>
    <property type="match status" value="1"/>
</dbReference>
<dbReference type="AlphaFoldDB" id="A0A1V2I8C0"/>
<gene>
    <name evidence="5" type="ORF">BL253_18910</name>
</gene>
<dbReference type="InterPro" id="IPR036849">
    <property type="entry name" value="Enolase-like_C_sf"/>
</dbReference>
<dbReference type="Gene3D" id="3.20.20.120">
    <property type="entry name" value="Enolase-like C-terminal domain"/>
    <property type="match status" value="1"/>
</dbReference>
<dbReference type="SUPFAM" id="SSF51604">
    <property type="entry name" value="Enolase C-terminal domain-like"/>
    <property type="match status" value="1"/>
</dbReference>
<evidence type="ECO:0000256" key="2">
    <source>
        <dbReference type="ARBA" id="ARBA00022723"/>
    </source>
</evidence>
<dbReference type="GO" id="GO:0016836">
    <property type="term" value="F:hydro-lyase activity"/>
    <property type="evidence" value="ECO:0007669"/>
    <property type="project" value="TreeGrafter"/>
</dbReference>
<dbReference type="STRING" id="1834516.BL253_18910"/>
<dbReference type="InterPro" id="IPR046945">
    <property type="entry name" value="RHMD-like"/>
</dbReference>
<proteinExistence type="predicted"/>
<organism evidence="5 6">
    <name type="scientific">Pseudofrankia asymbiotica</name>
    <dbReference type="NCBI Taxonomy" id="1834516"/>
    <lineage>
        <taxon>Bacteria</taxon>
        <taxon>Bacillati</taxon>
        <taxon>Actinomycetota</taxon>
        <taxon>Actinomycetes</taxon>
        <taxon>Frankiales</taxon>
        <taxon>Frankiaceae</taxon>
        <taxon>Pseudofrankia</taxon>
    </lineage>
</organism>
<evidence type="ECO:0000256" key="3">
    <source>
        <dbReference type="ARBA" id="ARBA00022842"/>
    </source>
</evidence>
<reference evidence="6" key="1">
    <citation type="submission" date="2016-10" db="EMBL/GenBank/DDBJ databases">
        <title>Frankia sp. NRRL B-16386 Genome sequencing.</title>
        <authorList>
            <person name="Ghodhbane-Gtari F."/>
            <person name="Swanson E."/>
            <person name="Gueddou A."/>
            <person name="Hezbri K."/>
            <person name="Ktari K."/>
            <person name="Nouioui I."/>
            <person name="Morris K."/>
            <person name="Simpson S."/>
            <person name="Abebe-Akele F."/>
            <person name="Thomas K."/>
            <person name="Gtari M."/>
            <person name="Tisa L.S."/>
        </authorList>
    </citation>
    <scope>NUCLEOTIDE SEQUENCE [LARGE SCALE GENOMIC DNA]</scope>
    <source>
        <strain evidence="6">NRRL B-16386</strain>
    </source>
</reference>
<keyword evidence="3" id="KW-0460">Magnesium</keyword>
<dbReference type="GO" id="GO:0000287">
    <property type="term" value="F:magnesium ion binding"/>
    <property type="evidence" value="ECO:0007669"/>
    <property type="project" value="TreeGrafter"/>
</dbReference>
<dbReference type="SMART" id="SM00922">
    <property type="entry name" value="MR_MLE"/>
    <property type="match status" value="1"/>
</dbReference>
<dbReference type="Proteomes" id="UP000188929">
    <property type="component" value="Unassembled WGS sequence"/>
</dbReference>